<dbReference type="EMBL" id="JAGHQL010000151">
    <property type="protein sequence ID" value="KAH0537325.1"/>
    <property type="molecule type" value="Genomic_DNA"/>
</dbReference>
<keyword evidence="2" id="KW-0812">Transmembrane</keyword>
<keyword evidence="2" id="KW-0472">Membrane</keyword>
<feature type="compositionally biased region" description="Low complexity" evidence="1">
    <location>
        <begin position="44"/>
        <end position="61"/>
    </location>
</feature>
<proteinExistence type="predicted"/>
<feature type="compositionally biased region" description="Polar residues" evidence="1">
    <location>
        <begin position="235"/>
        <end position="278"/>
    </location>
</feature>
<feature type="transmembrane region" description="Helical" evidence="2">
    <location>
        <begin position="98"/>
        <end position="122"/>
    </location>
</feature>
<dbReference type="Proteomes" id="UP000698800">
    <property type="component" value="Unassembled WGS sequence"/>
</dbReference>
<keyword evidence="2" id="KW-1133">Transmembrane helix</keyword>
<gene>
    <name evidence="3" type="ORF">FGG08_005879</name>
</gene>
<keyword evidence="4" id="KW-1185">Reference proteome</keyword>
<feature type="region of interest" description="Disordered" evidence="1">
    <location>
        <begin position="37"/>
        <end position="69"/>
    </location>
</feature>
<feature type="region of interest" description="Disordered" evidence="1">
    <location>
        <begin position="223"/>
        <end position="299"/>
    </location>
</feature>
<feature type="region of interest" description="Disordered" evidence="1">
    <location>
        <begin position="164"/>
        <end position="209"/>
    </location>
</feature>
<reference evidence="3" key="1">
    <citation type="submission" date="2021-03" db="EMBL/GenBank/DDBJ databases">
        <title>Comparative genomics and phylogenomic investigation of the class Geoglossomycetes provide insights into ecological specialization and systematics.</title>
        <authorList>
            <person name="Melie T."/>
            <person name="Pirro S."/>
            <person name="Miller A.N."/>
            <person name="Quandt A."/>
        </authorList>
    </citation>
    <scope>NUCLEOTIDE SEQUENCE</scope>
    <source>
        <strain evidence="3">GBOQ0MN5Z8</strain>
    </source>
</reference>
<sequence>MAGFCVTESNYVNSQHIIYCNSYATFVSLSYTNTVTQPDSTTDSTIGPTGTASSGSTATNTRPSSKDGHTTITAIATTTATATATDKPAAKQAFSTGALVGIGIGGVAAISALLALLFWFLWRSRKGKYINPNTNSGRGSFPPAPYPGSAPYLGPAPYSGHIPFNSTAKYQPPGAPAEMASPSPPYQAYANYPSSGRQTPPLPGPESYLLPVKQNQQALQPNFQAFSQPPPSPSLRSDTLSPSTYSDNGYNDRGSATISELGGTSMSVGTGTQISRLSATGADGYVSAEDALRTGSVRG</sequence>
<dbReference type="AlphaFoldDB" id="A0A9P8I6F7"/>
<dbReference type="OrthoDB" id="5428678at2759"/>
<protein>
    <submittedName>
        <fullName evidence="3">Uncharacterized protein</fullName>
    </submittedName>
</protein>
<accession>A0A9P8I6F7</accession>
<organism evidence="3 4">
    <name type="scientific">Glutinoglossum americanum</name>
    <dbReference type="NCBI Taxonomy" id="1670608"/>
    <lineage>
        <taxon>Eukaryota</taxon>
        <taxon>Fungi</taxon>
        <taxon>Dikarya</taxon>
        <taxon>Ascomycota</taxon>
        <taxon>Pezizomycotina</taxon>
        <taxon>Geoglossomycetes</taxon>
        <taxon>Geoglossales</taxon>
        <taxon>Geoglossaceae</taxon>
        <taxon>Glutinoglossum</taxon>
    </lineage>
</organism>
<evidence type="ECO:0000313" key="3">
    <source>
        <dbReference type="EMBL" id="KAH0537325.1"/>
    </source>
</evidence>
<evidence type="ECO:0000313" key="4">
    <source>
        <dbReference type="Proteomes" id="UP000698800"/>
    </source>
</evidence>
<name>A0A9P8I6F7_9PEZI</name>
<evidence type="ECO:0000256" key="1">
    <source>
        <dbReference type="SAM" id="MobiDB-lite"/>
    </source>
</evidence>
<evidence type="ECO:0000256" key="2">
    <source>
        <dbReference type="SAM" id="Phobius"/>
    </source>
</evidence>
<comment type="caution">
    <text evidence="3">The sequence shown here is derived from an EMBL/GenBank/DDBJ whole genome shotgun (WGS) entry which is preliminary data.</text>
</comment>